<keyword evidence="2 3" id="KW-0732">Signal</keyword>
<dbReference type="PROSITE" id="PS51904">
    <property type="entry name" value="GLYCOSYL_HYDROL_F25_2"/>
    <property type="match status" value="1"/>
</dbReference>
<dbReference type="SUPFAM" id="SSF51445">
    <property type="entry name" value="(Trans)glycosidases"/>
    <property type="match status" value="1"/>
</dbReference>
<feature type="chain" id="PRO_5001729407" evidence="3">
    <location>
        <begin position="19"/>
        <end position="214"/>
    </location>
</feature>
<evidence type="ECO:0000313" key="4">
    <source>
        <dbReference type="EMBL" id="CDW81675.1"/>
    </source>
</evidence>
<dbReference type="Proteomes" id="UP000039865">
    <property type="component" value="Unassembled WGS sequence"/>
</dbReference>
<dbReference type="GO" id="GO:0009253">
    <property type="term" value="P:peptidoglycan catabolic process"/>
    <property type="evidence" value="ECO:0007669"/>
    <property type="project" value="InterPro"/>
</dbReference>
<keyword evidence="5" id="KW-1185">Reference proteome</keyword>
<evidence type="ECO:0000256" key="2">
    <source>
        <dbReference type="ARBA" id="ARBA00022729"/>
    </source>
</evidence>
<organism evidence="4 5">
    <name type="scientific">Stylonychia lemnae</name>
    <name type="common">Ciliate</name>
    <dbReference type="NCBI Taxonomy" id="5949"/>
    <lineage>
        <taxon>Eukaryota</taxon>
        <taxon>Sar</taxon>
        <taxon>Alveolata</taxon>
        <taxon>Ciliophora</taxon>
        <taxon>Intramacronucleata</taxon>
        <taxon>Spirotrichea</taxon>
        <taxon>Stichotrichia</taxon>
        <taxon>Sporadotrichida</taxon>
        <taxon>Oxytrichidae</taxon>
        <taxon>Stylonychinae</taxon>
        <taxon>Stylonychia</taxon>
    </lineage>
</organism>
<comment type="similarity">
    <text evidence="1">Belongs to the glycosyl hydrolase 25 family.</text>
</comment>
<proteinExistence type="inferred from homology"/>
<dbReference type="GO" id="GO:0003796">
    <property type="term" value="F:lysozyme activity"/>
    <property type="evidence" value="ECO:0007669"/>
    <property type="project" value="InterPro"/>
</dbReference>
<dbReference type="GO" id="GO:0016998">
    <property type="term" value="P:cell wall macromolecule catabolic process"/>
    <property type="evidence" value="ECO:0007669"/>
    <property type="project" value="InterPro"/>
</dbReference>
<name>A0A078AHB1_STYLE</name>
<dbReference type="OMA" id="YANGNQW"/>
<protein>
    <submittedName>
        <fullName evidence="4">Glycosyl hydrolases family 25 protein</fullName>
    </submittedName>
</protein>
<dbReference type="OrthoDB" id="2251794at2759"/>
<dbReference type="Gene3D" id="3.20.20.80">
    <property type="entry name" value="Glycosidases"/>
    <property type="match status" value="1"/>
</dbReference>
<dbReference type="CDD" id="cd06416">
    <property type="entry name" value="GH25_Lys1-like"/>
    <property type="match status" value="1"/>
</dbReference>
<feature type="signal peptide" evidence="3">
    <location>
        <begin position="1"/>
        <end position="18"/>
    </location>
</feature>
<dbReference type="Pfam" id="PF01183">
    <property type="entry name" value="Glyco_hydro_25"/>
    <property type="match status" value="1"/>
</dbReference>
<dbReference type="GO" id="GO:0007165">
    <property type="term" value="P:signal transduction"/>
    <property type="evidence" value="ECO:0007669"/>
    <property type="project" value="TreeGrafter"/>
</dbReference>
<dbReference type="InterPro" id="IPR002053">
    <property type="entry name" value="Glyco_hydro_25"/>
</dbReference>
<dbReference type="InterPro" id="IPR017853">
    <property type="entry name" value="GH"/>
</dbReference>
<dbReference type="InterPro" id="IPR051595">
    <property type="entry name" value="GH25_Enzymes"/>
</dbReference>
<evidence type="ECO:0000256" key="3">
    <source>
        <dbReference type="SAM" id="SignalP"/>
    </source>
</evidence>
<dbReference type="PANTHER" id="PTHR23208:SF36">
    <property type="entry name" value="LYSOZYME-RELATED"/>
    <property type="match status" value="1"/>
</dbReference>
<dbReference type="AlphaFoldDB" id="A0A078AHB1"/>
<dbReference type="EMBL" id="CCKQ01010169">
    <property type="protein sequence ID" value="CDW81675.1"/>
    <property type="molecule type" value="Genomic_DNA"/>
</dbReference>
<gene>
    <name evidence="4" type="primary">Contig1079.g1175</name>
    <name evidence="4" type="ORF">STYLEM_10698</name>
</gene>
<dbReference type="PANTHER" id="PTHR23208">
    <property type="entry name" value="LYSOZYME PROTEIN"/>
    <property type="match status" value="1"/>
</dbReference>
<sequence length="214" mass="23210">MKSFSTLVFSTLIAVSQATQGVDVSQLVNNWSCLKSAGYNFAIPRAWCSYGGFDKNALQNIHNAKAAGITYVDVYMFPCRGKSASEQVSELVSSLGSAPYGQIWVDVETNPSSGCSWSSYSGSSNCQYISDLVSAIQSHGKAPGIYSSYYQWEGVVGSAQSCTGLGHIPLWYAHYDDSQSFGDFKKFGGWSKPNIKQFKGDTTACGYGVDLNFY</sequence>
<evidence type="ECO:0000256" key="1">
    <source>
        <dbReference type="ARBA" id="ARBA00010646"/>
    </source>
</evidence>
<evidence type="ECO:0000313" key="5">
    <source>
        <dbReference type="Proteomes" id="UP000039865"/>
    </source>
</evidence>
<reference evidence="4 5" key="1">
    <citation type="submission" date="2014-06" db="EMBL/GenBank/DDBJ databases">
        <authorList>
            <person name="Swart Estienne"/>
        </authorList>
    </citation>
    <scope>NUCLEOTIDE SEQUENCE [LARGE SCALE GENOMIC DNA]</scope>
    <source>
        <strain evidence="4 5">130c</strain>
    </source>
</reference>
<accession>A0A078AHB1</accession>
<dbReference type="InParanoid" id="A0A078AHB1"/>
<keyword evidence="4" id="KW-0378">Hydrolase</keyword>